<name>A0A1N6XF49_9EURY</name>
<evidence type="ECO:0000256" key="4">
    <source>
        <dbReference type="ARBA" id="ARBA00022989"/>
    </source>
</evidence>
<feature type="transmembrane region" description="Helical" evidence="6">
    <location>
        <begin position="179"/>
        <end position="202"/>
    </location>
</feature>
<dbReference type="PANTHER" id="PTHR42948">
    <property type="entry name" value="TRANSPORTER"/>
    <property type="match status" value="1"/>
</dbReference>
<dbReference type="Proteomes" id="UP000186914">
    <property type="component" value="Unassembled WGS sequence"/>
</dbReference>
<dbReference type="PRINTS" id="PR00176">
    <property type="entry name" value="NANEUSMPORT"/>
</dbReference>
<keyword evidence="8" id="KW-1185">Reference proteome</keyword>
<feature type="transmembrane region" description="Helical" evidence="6">
    <location>
        <begin position="312"/>
        <end position="330"/>
    </location>
</feature>
<dbReference type="OrthoDB" id="99721at2157"/>
<organism evidence="7 8">
    <name type="scientific">Haladaptatus litoreus</name>
    <dbReference type="NCBI Taxonomy" id="553468"/>
    <lineage>
        <taxon>Archaea</taxon>
        <taxon>Methanobacteriati</taxon>
        <taxon>Methanobacteriota</taxon>
        <taxon>Stenosarchaea group</taxon>
        <taxon>Halobacteria</taxon>
        <taxon>Halobacteriales</taxon>
        <taxon>Haladaptataceae</taxon>
        <taxon>Haladaptatus</taxon>
    </lineage>
</organism>
<dbReference type="EMBL" id="FTNO01000001">
    <property type="protein sequence ID" value="SIR00881.1"/>
    <property type="molecule type" value="Genomic_DNA"/>
</dbReference>
<feature type="transmembrane region" description="Helical" evidence="6">
    <location>
        <begin position="350"/>
        <end position="371"/>
    </location>
</feature>
<feature type="transmembrane region" description="Helical" evidence="6">
    <location>
        <begin position="222"/>
        <end position="248"/>
    </location>
</feature>
<dbReference type="PROSITE" id="PS50267">
    <property type="entry name" value="NA_NEUROTRAN_SYMP_3"/>
    <property type="match status" value="1"/>
</dbReference>
<reference evidence="8" key="1">
    <citation type="submission" date="2017-01" db="EMBL/GenBank/DDBJ databases">
        <authorList>
            <person name="Varghese N."/>
            <person name="Submissions S."/>
        </authorList>
    </citation>
    <scope>NUCLEOTIDE SEQUENCE [LARGE SCALE GENOMIC DNA]</scope>
    <source>
        <strain evidence="8">CGMCC 1.7737</strain>
    </source>
</reference>
<feature type="transmembrane region" description="Helical" evidence="6">
    <location>
        <begin position="53"/>
        <end position="77"/>
    </location>
</feature>
<feature type="transmembrane region" description="Helical" evidence="6">
    <location>
        <begin position="20"/>
        <end position="41"/>
    </location>
</feature>
<dbReference type="InterPro" id="IPR037272">
    <property type="entry name" value="SNS_sf"/>
</dbReference>
<dbReference type="RefSeq" id="WP_076428684.1">
    <property type="nucleotide sequence ID" value="NZ_FTNO01000001.1"/>
</dbReference>
<proteinExistence type="predicted"/>
<evidence type="ECO:0000256" key="5">
    <source>
        <dbReference type="ARBA" id="ARBA00023136"/>
    </source>
</evidence>
<keyword evidence="3 6" id="KW-0812">Transmembrane</keyword>
<dbReference type="NCBIfam" id="NF037979">
    <property type="entry name" value="Na_transp"/>
    <property type="match status" value="1"/>
</dbReference>
<sequence length="454" mass="48258">MSAENTQGSARDRTPVREHWASRAGFIAAAIGSAVGLGNIWRFPYEAASHGGSAFLVVDFIAILLIGLPAMLAEFTIGRRSHRNVVDAFGSGGRIWKLAGVLAAVSAFWVVSYYSVVGGWVIRYLVESSSGAYFANPAAHFSGAAAGLDALFFTAVFMLITIGIVAFGIERGIELATKLMVPAIVVLMVCLAVYAATLRGAGAGYEYFLEPDFDYIFSNFETLIPAAVGEVLFTLSLGSGIMITYASYVEDSESLLADGLAVVIVNTFVGYLAGLIVFPLLFAQGVQPGDAGAGAIFVSIANAFRTLPAGELLGIVFYLVVLIAAVSSAISLLEIPTAYFVDNFPIPRPMIAAGVGFAAFLLGVPSALNTGTLELFDSIASEVLLPTGIFLVTVFVGWVYGREAMAELGEGLHERFLPRYWLWHVRIVVLAAVGMTLLISLASFANINVVQWIF</sequence>
<feature type="transmembrane region" description="Helical" evidence="6">
    <location>
        <begin position="383"/>
        <end position="401"/>
    </location>
</feature>
<feature type="transmembrane region" description="Helical" evidence="6">
    <location>
        <begin position="142"/>
        <end position="167"/>
    </location>
</feature>
<comment type="subcellular location">
    <subcellularLocation>
        <location evidence="1">Membrane</location>
        <topology evidence="1">Multi-pass membrane protein</topology>
    </subcellularLocation>
</comment>
<feature type="transmembrane region" description="Helical" evidence="6">
    <location>
        <begin position="421"/>
        <end position="445"/>
    </location>
</feature>
<dbReference type="GO" id="GO:0016020">
    <property type="term" value="C:membrane"/>
    <property type="evidence" value="ECO:0007669"/>
    <property type="project" value="UniProtKB-SubCell"/>
</dbReference>
<keyword evidence="4 6" id="KW-1133">Transmembrane helix</keyword>
<keyword evidence="5 6" id="KW-0472">Membrane</keyword>
<evidence type="ECO:0000313" key="7">
    <source>
        <dbReference type="EMBL" id="SIR00881.1"/>
    </source>
</evidence>
<dbReference type="PANTHER" id="PTHR42948:SF1">
    <property type="entry name" value="TRANSPORTER"/>
    <property type="match status" value="1"/>
</dbReference>
<dbReference type="InterPro" id="IPR000175">
    <property type="entry name" value="Na/ntran_symport"/>
</dbReference>
<dbReference type="Pfam" id="PF00209">
    <property type="entry name" value="SNF"/>
    <property type="match status" value="2"/>
</dbReference>
<evidence type="ECO:0000256" key="3">
    <source>
        <dbReference type="ARBA" id="ARBA00022692"/>
    </source>
</evidence>
<feature type="transmembrane region" description="Helical" evidence="6">
    <location>
        <begin position="98"/>
        <end position="122"/>
    </location>
</feature>
<evidence type="ECO:0000256" key="2">
    <source>
        <dbReference type="ARBA" id="ARBA00022448"/>
    </source>
</evidence>
<dbReference type="CDD" id="cd10336">
    <property type="entry name" value="SLC6sbd_Tyt1-Like"/>
    <property type="match status" value="1"/>
</dbReference>
<feature type="transmembrane region" description="Helical" evidence="6">
    <location>
        <begin position="260"/>
        <end position="282"/>
    </location>
</feature>
<evidence type="ECO:0000256" key="6">
    <source>
        <dbReference type="SAM" id="Phobius"/>
    </source>
</evidence>
<dbReference type="InterPro" id="IPR047218">
    <property type="entry name" value="YocR/YhdH-like"/>
</dbReference>
<dbReference type="AlphaFoldDB" id="A0A1N6XF49"/>
<gene>
    <name evidence="7" type="ORF">SAMN05421858_1107</name>
</gene>
<evidence type="ECO:0000256" key="1">
    <source>
        <dbReference type="ARBA" id="ARBA00004141"/>
    </source>
</evidence>
<evidence type="ECO:0000313" key="8">
    <source>
        <dbReference type="Proteomes" id="UP000186914"/>
    </source>
</evidence>
<dbReference type="SUPFAM" id="SSF161070">
    <property type="entry name" value="SNF-like"/>
    <property type="match status" value="1"/>
</dbReference>
<accession>A0A1N6XF49</accession>
<protein>
    <submittedName>
        <fullName evidence="7">Neurotransmitter:Na+ symporter, NSS family</fullName>
    </submittedName>
</protein>
<keyword evidence="2" id="KW-0813">Transport</keyword>